<evidence type="ECO:0000256" key="4">
    <source>
        <dbReference type="ARBA" id="ARBA00022982"/>
    </source>
</evidence>
<dbReference type="AlphaFoldDB" id="A0A2A2EQ77"/>
<evidence type="ECO:0000313" key="9">
    <source>
        <dbReference type="EMBL" id="PAU74549.1"/>
    </source>
</evidence>
<proteinExistence type="predicted"/>
<protein>
    <submittedName>
        <fullName evidence="9">Cytochrome C</fullName>
    </submittedName>
</protein>
<dbReference type="PANTHER" id="PTHR35008">
    <property type="entry name" value="BLL4482 PROTEIN-RELATED"/>
    <property type="match status" value="1"/>
</dbReference>
<evidence type="ECO:0000256" key="2">
    <source>
        <dbReference type="ARBA" id="ARBA00022617"/>
    </source>
</evidence>
<dbReference type="InterPro" id="IPR008168">
    <property type="entry name" value="Cyt_C_IC"/>
</dbReference>
<sequence>MKQLITFPLITALPLMAALPASADGESLYQQNCSACHMVDGSGIQGAFPALTDSDFVAGDLEDLIRVVAYGRAGMPSFGEELASTELAEILGYIRETFNDTDTDLSASDIERLKVTATAKMGREE</sequence>
<evidence type="ECO:0000256" key="7">
    <source>
        <dbReference type="SAM" id="SignalP"/>
    </source>
</evidence>
<name>A0A2A2EQ77_9GAMM</name>
<evidence type="ECO:0000313" key="10">
    <source>
        <dbReference type="Proteomes" id="UP000217771"/>
    </source>
</evidence>
<keyword evidence="1" id="KW-0813">Transport</keyword>
<dbReference type="SUPFAM" id="SSF46626">
    <property type="entry name" value="Cytochrome c"/>
    <property type="match status" value="1"/>
</dbReference>
<dbReference type="GO" id="GO:0009055">
    <property type="term" value="F:electron transfer activity"/>
    <property type="evidence" value="ECO:0007669"/>
    <property type="project" value="InterPro"/>
</dbReference>
<evidence type="ECO:0000256" key="1">
    <source>
        <dbReference type="ARBA" id="ARBA00022448"/>
    </source>
</evidence>
<keyword evidence="7" id="KW-0732">Signal</keyword>
<evidence type="ECO:0000259" key="8">
    <source>
        <dbReference type="PROSITE" id="PS51007"/>
    </source>
</evidence>
<organism evidence="9 10">
    <name type="scientific">Halomonas salipaludis</name>
    <dbReference type="NCBI Taxonomy" id="2032625"/>
    <lineage>
        <taxon>Bacteria</taxon>
        <taxon>Pseudomonadati</taxon>
        <taxon>Pseudomonadota</taxon>
        <taxon>Gammaproteobacteria</taxon>
        <taxon>Oceanospirillales</taxon>
        <taxon>Halomonadaceae</taxon>
        <taxon>Halomonas</taxon>
    </lineage>
</organism>
<keyword evidence="10" id="KW-1185">Reference proteome</keyword>
<dbReference type="Gene3D" id="1.10.760.10">
    <property type="entry name" value="Cytochrome c-like domain"/>
    <property type="match status" value="1"/>
</dbReference>
<keyword evidence="3 6" id="KW-0479">Metal-binding</keyword>
<dbReference type="EMBL" id="NSKB01000010">
    <property type="protein sequence ID" value="PAU74549.1"/>
    <property type="molecule type" value="Genomic_DNA"/>
</dbReference>
<dbReference type="PRINTS" id="PR00605">
    <property type="entry name" value="CYTCHROMECIC"/>
</dbReference>
<evidence type="ECO:0000256" key="3">
    <source>
        <dbReference type="ARBA" id="ARBA00022723"/>
    </source>
</evidence>
<evidence type="ECO:0000256" key="6">
    <source>
        <dbReference type="PROSITE-ProRule" id="PRU00433"/>
    </source>
</evidence>
<keyword evidence="2 6" id="KW-0349">Heme</keyword>
<keyword evidence="5 6" id="KW-0408">Iron</keyword>
<dbReference type="PROSITE" id="PS51007">
    <property type="entry name" value="CYTC"/>
    <property type="match status" value="1"/>
</dbReference>
<dbReference type="InterPro" id="IPR036909">
    <property type="entry name" value="Cyt_c-like_dom_sf"/>
</dbReference>
<feature type="domain" description="Cytochrome c" evidence="8">
    <location>
        <begin position="20"/>
        <end position="98"/>
    </location>
</feature>
<reference evidence="9 10" key="1">
    <citation type="submission" date="2017-08" db="EMBL/GenBank/DDBJ databases">
        <title>Halomonas alkalisoli sp. nov., isolated from saline alkaline soil.</title>
        <authorList>
            <person name="Wang D."/>
            <person name="Zhang G."/>
        </authorList>
    </citation>
    <scope>NUCLEOTIDE SEQUENCE [LARGE SCALE GENOMIC DNA]</scope>
    <source>
        <strain evidence="9 10">WRN001</strain>
    </source>
</reference>
<keyword evidence="4" id="KW-0249">Electron transport</keyword>
<evidence type="ECO:0000256" key="5">
    <source>
        <dbReference type="ARBA" id="ARBA00023004"/>
    </source>
</evidence>
<dbReference type="InterPro" id="IPR009056">
    <property type="entry name" value="Cyt_c-like_dom"/>
</dbReference>
<dbReference type="RefSeq" id="WP_095623056.1">
    <property type="nucleotide sequence ID" value="NZ_NSKB01000010.1"/>
</dbReference>
<gene>
    <name evidence="9" type="ORF">CK498_22260</name>
</gene>
<dbReference type="InterPro" id="IPR051459">
    <property type="entry name" value="Cytochrome_c-type_DH"/>
</dbReference>
<dbReference type="GO" id="GO:0005506">
    <property type="term" value="F:iron ion binding"/>
    <property type="evidence" value="ECO:0007669"/>
    <property type="project" value="InterPro"/>
</dbReference>
<dbReference type="Proteomes" id="UP000217771">
    <property type="component" value="Unassembled WGS sequence"/>
</dbReference>
<comment type="caution">
    <text evidence="9">The sequence shown here is derived from an EMBL/GenBank/DDBJ whole genome shotgun (WGS) entry which is preliminary data.</text>
</comment>
<feature type="signal peptide" evidence="7">
    <location>
        <begin position="1"/>
        <end position="23"/>
    </location>
</feature>
<dbReference type="GO" id="GO:0020037">
    <property type="term" value="F:heme binding"/>
    <property type="evidence" value="ECO:0007669"/>
    <property type="project" value="InterPro"/>
</dbReference>
<dbReference type="Pfam" id="PF13442">
    <property type="entry name" value="Cytochrome_CBB3"/>
    <property type="match status" value="1"/>
</dbReference>
<feature type="chain" id="PRO_5013330824" evidence="7">
    <location>
        <begin position="24"/>
        <end position="125"/>
    </location>
</feature>
<accession>A0A2A2EQ77</accession>
<dbReference type="PANTHER" id="PTHR35008:SF8">
    <property type="entry name" value="ALCOHOL DEHYDROGENASE CYTOCHROME C SUBUNIT"/>
    <property type="match status" value="1"/>
</dbReference>
<dbReference type="OrthoDB" id="9796421at2"/>